<evidence type="ECO:0000313" key="3">
    <source>
        <dbReference type="Proteomes" id="UP000005257"/>
    </source>
</evidence>
<proteinExistence type="predicted"/>
<feature type="transmembrane region" description="Helical" evidence="1">
    <location>
        <begin position="12"/>
        <end position="30"/>
    </location>
</feature>
<keyword evidence="1" id="KW-0812">Transmembrane</keyword>
<dbReference type="KEGG" id="btn:BTF1_29332"/>
<keyword evidence="1" id="KW-0472">Membrane</keyword>
<reference evidence="2 3" key="1">
    <citation type="journal article" date="2013" name="Genome Announc.">
        <title>Complete Genome Sequence of Bacillus thuringiensis Serovar Israelensis Strain HD-789.</title>
        <authorList>
            <person name="Doggett N.A."/>
            <person name="Stubben C.J."/>
            <person name="Chertkov O."/>
            <person name="Bruce D.C."/>
            <person name="Detter J.C."/>
            <person name="Johnson S.L."/>
            <person name="Han C.S."/>
        </authorList>
    </citation>
    <scope>NUCLEOTIDE SEQUENCE [LARGE SCALE GENOMIC DNA]</scope>
    <source>
        <strain evidence="2 3">HD-789</strain>
    </source>
</reference>
<protein>
    <submittedName>
        <fullName evidence="2">Uncharacterized protein</fullName>
    </submittedName>
</protein>
<sequence length="83" mass="9535">MNYINTIHAETLFYVLGSLTGVMTVFFIYLKLRNLYTISNHLISTFALATAGFFIYNYFIIQNSGSNFLSLPVIHDFMRIVTP</sequence>
<geneLocation type="plasmid" evidence="2 3">
    <name>pBTHD789-1</name>
</geneLocation>
<keyword evidence="1" id="KW-1133">Transmembrane helix</keyword>
<dbReference type="EMBL" id="CP003764">
    <property type="protein sequence ID" value="AFQ29967.1"/>
    <property type="molecule type" value="Genomic_DNA"/>
</dbReference>
<dbReference type="AlphaFoldDB" id="A0A9W3JUS2"/>
<dbReference type="RefSeq" id="WP_001106780.1">
    <property type="nucleotide sequence ID" value="NC_018516.1"/>
</dbReference>
<accession>A0A9W3JUS2</accession>
<dbReference type="Proteomes" id="UP000005257">
    <property type="component" value="Plasmid pBTHD789-1"/>
</dbReference>
<organism evidence="2 3">
    <name type="scientific">Bacillus thuringiensis HD-789</name>
    <dbReference type="NCBI Taxonomy" id="1217737"/>
    <lineage>
        <taxon>Bacteria</taxon>
        <taxon>Bacillati</taxon>
        <taxon>Bacillota</taxon>
        <taxon>Bacilli</taxon>
        <taxon>Bacillales</taxon>
        <taxon>Bacillaceae</taxon>
        <taxon>Bacillus</taxon>
        <taxon>Bacillus cereus group</taxon>
    </lineage>
</organism>
<feature type="transmembrane region" description="Helical" evidence="1">
    <location>
        <begin position="42"/>
        <end position="61"/>
    </location>
</feature>
<evidence type="ECO:0000256" key="1">
    <source>
        <dbReference type="SAM" id="Phobius"/>
    </source>
</evidence>
<gene>
    <name evidence="2" type="ORF">BTF1_29332</name>
</gene>
<evidence type="ECO:0000313" key="2">
    <source>
        <dbReference type="EMBL" id="AFQ29967.1"/>
    </source>
</evidence>
<keyword evidence="2" id="KW-0614">Plasmid</keyword>
<name>A0A9W3JUS2_BACTU</name>